<evidence type="ECO:0000313" key="1">
    <source>
        <dbReference type="EMBL" id="EIJ36265.1"/>
    </source>
</evidence>
<dbReference type="InterPro" id="IPR014174">
    <property type="entry name" value="CRISPR-assoc_prot_Cas6/Cmx6"/>
</dbReference>
<evidence type="ECO:0000313" key="2">
    <source>
        <dbReference type="Proteomes" id="UP000005317"/>
    </source>
</evidence>
<accession>A0A656HMK5</accession>
<dbReference type="Proteomes" id="UP000005317">
    <property type="component" value="Unassembled WGS sequence"/>
</dbReference>
<keyword evidence="2" id="KW-1185">Reference proteome</keyword>
<dbReference type="NCBIfam" id="TIGR02807">
    <property type="entry name" value="cas6_cmx6"/>
    <property type="match status" value="1"/>
</dbReference>
<proteinExistence type="predicted"/>
<protein>
    <submittedName>
        <fullName evidence="1">CRISPR-associated protein, Cas6-related protein</fullName>
    </submittedName>
</protein>
<sequence length="229" mass="25615">MFWQEDEDKTLPYQAPDDVLDLSFAIQCKQLPLDHAWPLSQAIHDALPWFHEEDVAGIHTIHVAESGNGWLRPEDAANQLLLPSRRTRMALRIPKHRLQDAQALIGATLDIDGHALTVGEGKEKTLINASVIFARYVLSDATEEEPDFLQRMAKEVRDIAGFKVKKMMCGKSHTISTPDGILHTRHLMIADLDNDPSIRLQQYGLGGGRKLGCGLFMPHKGIKTLKPTE</sequence>
<gene>
    <name evidence="1" type="ORF">Thini_3763</name>
</gene>
<dbReference type="AlphaFoldDB" id="A0A656HMK5"/>
<dbReference type="EMBL" id="JH651384">
    <property type="protein sequence ID" value="EIJ36265.1"/>
    <property type="molecule type" value="Genomic_DNA"/>
</dbReference>
<organism evidence="1 2">
    <name type="scientific">Thiothrix nivea (strain ATCC 35100 / DSM 5205 / JP2)</name>
    <dbReference type="NCBI Taxonomy" id="870187"/>
    <lineage>
        <taxon>Bacteria</taxon>
        <taxon>Pseudomonadati</taxon>
        <taxon>Pseudomonadota</taxon>
        <taxon>Gammaproteobacteria</taxon>
        <taxon>Thiotrichales</taxon>
        <taxon>Thiotrichaceae</taxon>
        <taxon>Thiothrix</taxon>
    </lineage>
</organism>
<dbReference type="OrthoDB" id="9779370at2"/>
<dbReference type="RefSeq" id="WP_002710142.1">
    <property type="nucleotide sequence ID" value="NZ_JH651384.1"/>
</dbReference>
<dbReference type="Pfam" id="PF09559">
    <property type="entry name" value="Cas6"/>
    <property type="match status" value="1"/>
</dbReference>
<reference evidence="2" key="1">
    <citation type="journal article" date="2011" name="Stand. Genomic Sci.">
        <title>Genome sequence of the filamentous, gliding Thiothrix nivea neotype strain (JP2(T)).</title>
        <authorList>
            <person name="Lapidus A."/>
            <person name="Nolan M."/>
            <person name="Lucas S."/>
            <person name="Glavina Del Rio T."/>
            <person name="Tice H."/>
            <person name="Cheng J.F."/>
            <person name="Tapia R."/>
            <person name="Han C."/>
            <person name="Goodwin L."/>
            <person name="Pitluck S."/>
            <person name="Liolios K."/>
            <person name="Pagani I."/>
            <person name="Ivanova N."/>
            <person name="Huntemann M."/>
            <person name="Mavromatis K."/>
            <person name="Mikhailova N."/>
            <person name="Pati A."/>
            <person name="Chen A."/>
            <person name="Palaniappan K."/>
            <person name="Land M."/>
            <person name="Brambilla E.M."/>
            <person name="Rohde M."/>
            <person name="Abt B."/>
            <person name="Verbarg S."/>
            <person name="Goker M."/>
            <person name="Bristow J."/>
            <person name="Eisen J.A."/>
            <person name="Markowitz V."/>
            <person name="Hugenholtz P."/>
            <person name="Kyrpides N.C."/>
            <person name="Klenk H.P."/>
            <person name="Woyke T."/>
        </authorList>
    </citation>
    <scope>NUCLEOTIDE SEQUENCE [LARGE SCALE GENOMIC DNA]</scope>
    <source>
        <strain evidence="2">ATCC 35100 / DSM 5205 / JP2</strain>
    </source>
</reference>
<name>A0A656HMK5_THINJ</name>